<dbReference type="SUPFAM" id="SSF56281">
    <property type="entry name" value="Metallo-hydrolase/oxidoreductase"/>
    <property type="match status" value="1"/>
</dbReference>
<evidence type="ECO:0000256" key="1">
    <source>
        <dbReference type="ARBA" id="ARBA00007749"/>
    </source>
</evidence>
<dbReference type="SMART" id="SM00849">
    <property type="entry name" value="Lactamase_B"/>
    <property type="match status" value="1"/>
</dbReference>
<keyword evidence="3 6" id="KW-0378">Hydrolase</keyword>
<comment type="similarity">
    <text evidence="1">Belongs to the metallo-beta-lactamase superfamily.</text>
</comment>
<keyword evidence="2" id="KW-0479">Metal-binding</keyword>
<evidence type="ECO:0000256" key="4">
    <source>
        <dbReference type="ARBA" id="ARBA00022833"/>
    </source>
</evidence>
<dbReference type="InterPro" id="IPR051013">
    <property type="entry name" value="MBL_superfamily_lactonases"/>
</dbReference>
<reference evidence="6 7" key="1">
    <citation type="submission" date="2018-10" db="EMBL/GenBank/DDBJ databases">
        <title>Genomic Encyclopedia of Type Strains, Phase IV (KMG-IV): sequencing the most valuable type-strain genomes for metagenomic binning, comparative biology and taxonomic classification.</title>
        <authorList>
            <person name="Goeker M."/>
        </authorList>
    </citation>
    <scope>NUCLEOTIDE SEQUENCE [LARGE SCALE GENOMIC DNA]</scope>
    <source>
        <strain evidence="6 7">DSM 3303</strain>
    </source>
</reference>
<proteinExistence type="inferred from homology"/>
<dbReference type="RefSeq" id="WP_047966589.1">
    <property type="nucleotide sequence ID" value="NZ_RBID01000013.1"/>
</dbReference>
<dbReference type="Gene3D" id="3.60.15.10">
    <property type="entry name" value="Ribonuclease Z/Hydroxyacylglutathione hydrolase-like"/>
    <property type="match status" value="1"/>
</dbReference>
<dbReference type="GO" id="GO:0046872">
    <property type="term" value="F:metal ion binding"/>
    <property type="evidence" value="ECO:0007669"/>
    <property type="project" value="UniProtKB-KW"/>
</dbReference>
<evidence type="ECO:0000259" key="5">
    <source>
        <dbReference type="SMART" id="SM00849"/>
    </source>
</evidence>
<accession>A0A495BFX8</accession>
<dbReference type="CDD" id="cd16281">
    <property type="entry name" value="metallo-hydrolase-like_MBL-fold"/>
    <property type="match status" value="1"/>
</dbReference>
<sequence length="288" mass="30878">MRTLTSLLGNSQQLDGGAMFGNAPRAVWAGWLAPDAANRVALACRCLLVEEGDGRRILLETGIGAFFAPKLRERYGVVEAEHVLLDALAAQGLSDADIDVVVLSHLHFDHAGGLLAAWDGGPARLLFPNAQFVVGREAWQRALNPHPRDKASFVPELIALLEASGRLVLVDDATPACLPPDWRFHISNGHTPGMLLAEIPLPGGPLLFAADLIPGAAWVHVPITMGYDRFPELLIDEKRALLQSLAAAGGRLFFTHDPQLACGEVLLDGQTQRFSVTATQATLSKLAI</sequence>
<dbReference type="InterPro" id="IPR036866">
    <property type="entry name" value="RibonucZ/Hydroxyglut_hydro"/>
</dbReference>
<dbReference type="PANTHER" id="PTHR42978:SF6">
    <property type="entry name" value="QUORUM-QUENCHING LACTONASE YTNP-RELATED"/>
    <property type="match status" value="1"/>
</dbReference>
<dbReference type="Pfam" id="PF00753">
    <property type="entry name" value="Lactamase_B"/>
    <property type="match status" value="1"/>
</dbReference>
<comment type="caution">
    <text evidence="6">The sequence shown here is derived from an EMBL/GenBank/DDBJ whole genome shotgun (WGS) entry which is preliminary data.</text>
</comment>
<keyword evidence="4" id="KW-0862">Zinc</keyword>
<organism evidence="6 7">
    <name type="scientific">Vogesella indigofera</name>
    <name type="common">Pseudomonas indigofera</name>
    <dbReference type="NCBI Taxonomy" id="45465"/>
    <lineage>
        <taxon>Bacteria</taxon>
        <taxon>Pseudomonadati</taxon>
        <taxon>Pseudomonadota</taxon>
        <taxon>Betaproteobacteria</taxon>
        <taxon>Neisseriales</taxon>
        <taxon>Chromobacteriaceae</taxon>
        <taxon>Vogesella</taxon>
    </lineage>
</organism>
<dbReference type="AlphaFoldDB" id="A0A495BFX8"/>
<feature type="domain" description="Metallo-beta-lactamase" evidence="5">
    <location>
        <begin position="43"/>
        <end position="256"/>
    </location>
</feature>
<evidence type="ECO:0000313" key="7">
    <source>
        <dbReference type="Proteomes" id="UP000279384"/>
    </source>
</evidence>
<dbReference type="Proteomes" id="UP000279384">
    <property type="component" value="Unassembled WGS sequence"/>
</dbReference>
<name>A0A495BFX8_VOGIN</name>
<gene>
    <name evidence="6" type="ORF">C8E02_1319</name>
</gene>
<dbReference type="GO" id="GO:0016787">
    <property type="term" value="F:hydrolase activity"/>
    <property type="evidence" value="ECO:0007669"/>
    <property type="project" value="UniProtKB-KW"/>
</dbReference>
<protein>
    <submittedName>
        <fullName evidence="6">Glyoxylase-like metal-dependent hydrolase (Beta-lactamase superfamily II)</fullName>
    </submittedName>
</protein>
<evidence type="ECO:0000313" key="6">
    <source>
        <dbReference type="EMBL" id="RKQ59977.1"/>
    </source>
</evidence>
<evidence type="ECO:0000256" key="3">
    <source>
        <dbReference type="ARBA" id="ARBA00022801"/>
    </source>
</evidence>
<evidence type="ECO:0000256" key="2">
    <source>
        <dbReference type="ARBA" id="ARBA00022723"/>
    </source>
</evidence>
<dbReference type="InterPro" id="IPR001279">
    <property type="entry name" value="Metallo-B-lactamas"/>
</dbReference>
<dbReference type="EMBL" id="RBID01000013">
    <property type="protein sequence ID" value="RKQ59977.1"/>
    <property type="molecule type" value="Genomic_DNA"/>
</dbReference>
<dbReference type="PANTHER" id="PTHR42978">
    <property type="entry name" value="QUORUM-QUENCHING LACTONASE YTNP-RELATED-RELATED"/>
    <property type="match status" value="1"/>
</dbReference>